<dbReference type="eggNOG" id="ENOG502ZWE9">
    <property type="taxonomic scope" value="Bacteria"/>
</dbReference>
<feature type="transmembrane region" description="Helical" evidence="1">
    <location>
        <begin position="20"/>
        <end position="43"/>
    </location>
</feature>
<organism evidence="2 3">
    <name type="scientific">Chlorobium phaeobacteroides (strain DSM 266 / SMG 266 / 2430)</name>
    <dbReference type="NCBI Taxonomy" id="290317"/>
    <lineage>
        <taxon>Bacteria</taxon>
        <taxon>Pseudomonadati</taxon>
        <taxon>Chlorobiota</taxon>
        <taxon>Chlorobiia</taxon>
        <taxon>Chlorobiales</taxon>
        <taxon>Chlorobiaceae</taxon>
        <taxon>Chlorobium/Pelodictyon group</taxon>
        <taxon>Chlorobium</taxon>
    </lineage>
</organism>
<dbReference type="Proteomes" id="UP000008701">
    <property type="component" value="Chromosome"/>
</dbReference>
<keyword evidence="1" id="KW-1133">Transmembrane helix</keyword>
<keyword evidence="1" id="KW-0472">Membrane</keyword>
<name>A1BF31_CHLPD</name>
<feature type="transmembrane region" description="Helical" evidence="1">
    <location>
        <begin position="49"/>
        <end position="68"/>
    </location>
</feature>
<dbReference type="AlphaFoldDB" id="A1BF31"/>
<dbReference type="KEGG" id="cph:Cpha266_0960"/>
<dbReference type="RefSeq" id="WP_011744835.1">
    <property type="nucleotide sequence ID" value="NC_008639.1"/>
</dbReference>
<reference evidence="2 3" key="1">
    <citation type="submission" date="2006-12" db="EMBL/GenBank/DDBJ databases">
        <title>Complete sequence of Chlorobium phaeobacteroides DSM 266.</title>
        <authorList>
            <consortium name="US DOE Joint Genome Institute"/>
            <person name="Copeland A."/>
            <person name="Lucas S."/>
            <person name="Lapidus A."/>
            <person name="Barry K."/>
            <person name="Detter J.C."/>
            <person name="Glavina del Rio T."/>
            <person name="Hammon N."/>
            <person name="Israni S."/>
            <person name="Pitluck S."/>
            <person name="Goltsman E."/>
            <person name="Schmutz J."/>
            <person name="Larimer F."/>
            <person name="Land M."/>
            <person name="Hauser L."/>
            <person name="Mikhailova N."/>
            <person name="Li T."/>
            <person name="Overmann J."/>
            <person name="Bryant D.A."/>
            <person name="Richardson P."/>
        </authorList>
    </citation>
    <scope>NUCLEOTIDE SEQUENCE [LARGE SCALE GENOMIC DNA]</scope>
    <source>
        <strain evidence="2 3">DSM 266</strain>
    </source>
</reference>
<keyword evidence="3" id="KW-1185">Reference proteome</keyword>
<evidence type="ECO:0000313" key="3">
    <source>
        <dbReference type="Proteomes" id="UP000008701"/>
    </source>
</evidence>
<keyword evidence="1" id="KW-0812">Transmembrane</keyword>
<evidence type="ECO:0000256" key="1">
    <source>
        <dbReference type="SAM" id="Phobius"/>
    </source>
</evidence>
<proteinExistence type="predicted"/>
<dbReference type="STRING" id="290317.Cpha266_0960"/>
<accession>A1BF31</accession>
<dbReference type="HOGENOM" id="CLU_192975_0_0_10"/>
<dbReference type="EMBL" id="CP000492">
    <property type="protein sequence ID" value="ABL65008.1"/>
    <property type="molecule type" value="Genomic_DNA"/>
</dbReference>
<dbReference type="OrthoDB" id="598319at2"/>
<gene>
    <name evidence="2" type="ordered locus">Cpha266_0960</name>
</gene>
<evidence type="ECO:0000313" key="2">
    <source>
        <dbReference type="EMBL" id="ABL65008.1"/>
    </source>
</evidence>
<sequence>MKLFSDSDSRKRFMKNGLPYLLSIVWIPIIWMTVSALFGRILFMFTGSLLIAQFLVVVISFGTLFLLLRVFMYFSGKFYGDSH</sequence>
<protein>
    <submittedName>
        <fullName evidence="2">Uncharacterized protein</fullName>
    </submittedName>
</protein>